<dbReference type="GO" id="GO:0004034">
    <property type="term" value="F:aldose 1-epimerase activity"/>
    <property type="evidence" value="ECO:0007669"/>
    <property type="project" value="UniProtKB-EC"/>
</dbReference>
<evidence type="ECO:0000256" key="6">
    <source>
        <dbReference type="PIRSR" id="PIRSR005096-1"/>
    </source>
</evidence>
<dbReference type="Gene3D" id="2.70.98.10">
    <property type="match status" value="1"/>
</dbReference>
<comment type="pathway">
    <text evidence="1 5">Carbohydrate metabolism; hexose metabolism.</text>
</comment>
<evidence type="ECO:0000256" key="5">
    <source>
        <dbReference type="PIRNR" id="PIRNR005096"/>
    </source>
</evidence>
<dbReference type="PANTHER" id="PTHR10091:SF0">
    <property type="entry name" value="GALACTOSE MUTAROTASE"/>
    <property type="match status" value="1"/>
</dbReference>
<evidence type="ECO:0000256" key="2">
    <source>
        <dbReference type="ARBA" id="ARBA00006206"/>
    </source>
</evidence>
<organism evidence="9">
    <name type="scientific">Entamoeba invadens</name>
    <dbReference type="NCBI Taxonomy" id="33085"/>
    <lineage>
        <taxon>Eukaryota</taxon>
        <taxon>Amoebozoa</taxon>
        <taxon>Evosea</taxon>
        <taxon>Archamoebae</taxon>
        <taxon>Mastigamoebida</taxon>
        <taxon>Entamoebidae</taxon>
        <taxon>Entamoeba</taxon>
    </lineage>
</organism>
<proteinExistence type="evidence at transcript level"/>
<comment type="catalytic activity">
    <reaction evidence="5">
        <text>alpha-D-glucose = beta-D-glucose</text>
        <dbReference type="Rhea" id="RHEA:10264"/>
        <dbReference type="ChEBI" id="CHEBI:15903"/>
        <dbReference type="ChEBI" id="CHEBI:17925"/>
        <dbReference type="EC" id="5.1.3.3"/>
    </reaction>
</comment>
<evidence type="ECO:0000313" key="9">
    <source>
        <dbReference type="EMBL" id="BAN40631.1"/>
    </source>
</evidence>
<comment type="similarity">
    <text evidence="2 5">Belongs to the aldose epimerase family.</text>
</comment>
<evidence type="ECO:0000256" key="4">
    <source>
        <dbReference type="ARBA" id="ARBA00023277"/>
    </source>
</evidence>
<dbReference type="GO" id="GO:0033499">
    <property type="term" value="P:galactose catabolic process via UDP-galactose, Leloir pathway"/>
    <property type="evidence" value="ECO:0007669"/>
    <property type="project" value="TreeGrafter"/>
</dbReference>
<keyword evidence="4 5" id="KW-0119">Carbohydrate metabolism</keyword>
<dbReference type="EMBL" id="AK422128">
    <property type="protein sequence ID" value="BAN40631.1"/>
    <property type="molecule type" value="mRNA"/>
</dbReference>
<evidence type="ECO:0000256" key="3">
    <source>
        <dbReference type="ARBA" id="ARBA00023235"/>
    </source>
</evidence>
<reference evidence="9" key="1">
    <citation type="submission" date="2012-06" db="EMBL/GenBank/DDBJ databases">
        <title>Short 5' UTR of Entamoeba genes.</title>
        <authorList>
            <person name="Hiranuka K."/>
            <person name="Kumagai M."/>
            <person name="Wakaguri H."/>
            <person name="Suzuki Y."/>
            <person name="Sugano S."/>
            <person name="Watanabe J."/>
            <person name="Makioka A."/>
        </authorList>
    </citation>
    <scope>NUCLEOTIDE SEQUENCE</scope>
    <source>
        <strain evidence="9">IP1</strain>
    </source>
</reference>
<feature type="active site" description="Proton donor" evidence="6">
    <location>
        <position position="174"/>
    </location>
</feature>
<feature type="active site" description="Proton acceptor" evidence="6">
    <location>
        <position position="303"/>
    </location>
</feature>
<sequence>MLSKREDFQRVLNGRQVDFFVLQNSEMSVGLTNYGCRLVNIIVKGKDGKPVDVEIGYKTLDGYLSTDNCFGAIIGRYANRIYKGDLKIDGITYTLPINNGINCLHGGVGFDKKVFQVVAQSENSIQLALTDEDGSNGFPGTVEAKVTYTLTGKTLEMKFEATTDKKTVINMANHSYLNMNGSGNIDGHVLQIQSDEYLPLTPEFVPTGEFVKVAEDKIFDFNEEKKIGQDIHKEHEQLKLPSGYDHCYVLKKQKCGECGFAAKLVGDVSGIVLKVYTTQPGVQLYTDNFMPENFEIRTAVCLETQNYPDSPHHEEFPSVVLAPGAKYEHKCIYSFE</sequence>
<dbReference type="InterPro" id="IPR011013">
    <property type="entry name" value="Gal_mutarotase_sf_dom"/>
</dbReference>
<name>S0B252_ENTIV</name>
<dbReference type="InterPro" id="IPR014718">
    <property type="entry name" value="GH-type_carb-bd"/>
</dbReference>
<dbReference type="VEuPathDB" id="AmoebaDB:EIN_313270"/>
<dbReference type="InterPro" id="IPR008183">
    <property type="entry name" value="Aldose_1/G6P_1-epimerase"/>
</dbReference>
<dbReference type="InterPro" id="IPR047215">
    <property type="entry name" value="Galactose_mutarotase-like"/>
</dbReference>
<evidence type="ECO:0000256" key="7">
    <source>
        <dbReference type="PIRSR" id="PIRSR005096-2"/>
    </source>
</evidence>
<dbReference type="GO" id="GO:0030246">
    <property type="term" value="F:carbohydrate binding"/>
    <property type="evidence" value="ECO:0007669"/>
    <property type="project" value="InterPro"/>
</dbReference>
<dbReference type="PANTHER" id="PTHR10091">
    <property type="entry name" value="ALDOSE-1-EPIMERASE"/>
    <property type="match status" value="1"/>
</dbReference>
<feature type="binding site" evidence="8">
    <location>
        <begin position="174"/>
        <end position="176"/>
    </location>
    <ligand>
        <name>beta-D-galactose</name>
        <dbReference type="ChEBI" id="CHEBI:27667"/>
    </ligand>
</feature>
<dbReference type="Pfam" id="PF01263">
    <property type="entry name" value="Aldose_epim"/>
    <property type="match status" value="1"/>
</dbReference>
<protein>
    <recommendedName>
        <fullName evidence="5">Aldose 1-epimerase</fullName>
        <ecNumber evidence="5">5.1.3.3</ecNumber>
    </recommendedName>
</protein>
<evidence type="ECO:0000256" key="8">
    <source>
        <dbReference type="PIRSR" id="PIRSR005096-3"/>
    </source>
</evidence>
<dbReference type="GO" id="GO:0006006">
    <property type="term" value="P:glucose metabolic process"/>
    <property type="evidence" value="ECO:0007669"/>
    <property type="project" value="TreeGrafter"/>
</dbReference>
<keyword evidence="3 5" id="KW-0413">Isomerase</keyword>
<dbReference type="AlphaFoldDB" id="S0B252"/>
<feature type="binding site" evidence="8">
    <location>
        <begin position="79"/>
        <end position="80"/>
    </location>
    <ligand>
        <name>beta-D-galactose</name>
        <dbReference type="ChEBI" id="CHEBI:27667"/>
    </ligand>
</feature>
<dbReference type="NCBIfam" id="NF008277">
    <property type="entry name" value="PRK11055.1"/>
    <property type="match status" value="1"/>
</dbReference>
<evidence type="ECO:0000256" key="1">
    <source>
        <dbReference type="ARBA" id="ARBA00005028"/>
    </source>
</evidence>
<accession>S0B252</accession>
<dbReference type="EC" id="5.1.3.3" evidence="5"/>
<dbReference type="InterPro" id="IPR015443">
    <property type="entry name" value="Aldose_1-epimerase"/>
</dbReference>
<dbReference type="PIRSF" id="PIRSF005096">
    <property type="entry name" value="GALM"/>
    <property type="match status" value="1"/>
</dbReference>
<feature type="binding site" evidence="7">
    <location>
        <position position="245"/>
    </location>
    <ligand>
        <name>beta-D-galactose</name>
        <dbReference type="ChEBI" id="CHEBI:27667"/>
    </ligand>
</feature>
<dbReference type="UniPathway" id="UPA00242"/>
<dbReference type="SUPFAM" id="SSF74650">
    <property type="entry name" value="Galactose mutarotase-like"/>
    <property type="match status" value="1"/>
</dbReference>
<dbReference type="CDD" id="cd09019">
    <property type="entry name" value="galactose_mutarotase_like"/>
    <property type="match status" value="1"/>
</dbReference>